<dbReference type="InterPro" id="IPR039157">
    <property type="entry name" value="RBM18_RRM"/>
</dbReference>
<dbReference type="Gene3D" id="3.30.70.330">
    <property type="match status" value="1"/>
</dbReference>
<organism evidence="6 7">
    <name type="scientific">Photinus pyralis</name>
    <name type="common">Common eastern firefly</name>
    <name type="synonym">Lampyris pyralis</name>
    <dbReference type="NCBI Taxonomy" id="7054"/>
    <lineage>
        <taxon>Eukaryota</taxon>
        <taxon>Metazoa</taxon>
        <taxon>Ecdysozoa</taxon>
        <taxon>Arthropoda</taxon>
        <taxon>Hexapoda</taxon>
        <taxon>Insecta</taxon>
        <taxon>Pterygota</taxon>
        <taxon>Neoptera</taxon>
        <taxon>Endopterygota</taxon>
        <taxon>Coleoptera</taxon>
        <taxon>Polyphaga</taxon>
        <taxon>Elateriformia</taxon>
        <taxon>Elateroidea</taxon>
        <taxon>Lampyridae</taxon>
        <taxon>Lampyrinae</taxon>
        <taxon>Photinus</taxon>
    </lineage>
</organism>
<dbReference type="GO" id="GO:0003723">
    <property type="term" value="F:RNA binding"/>
    <property type="evidence" value="ECO:0007669"/>
    <property type="project" value="UniProtKB-UniRule"/>
</dbReference>
<dbReference type="SMART" id="SM00360">
    <property type="entry name" value="RRM"/>
    <property type="match status" value="1"/>
</dbReference>
<gene>
    <name evidence="6" type="ORF">PPYR_01921</name>
</gene>
<dbReference type="InterPro" id="IPR012677">
    <property type="entry name" value="Nucleotide-bd_a/b_plait_sf"/>
</dbReference>
<evidence type="ECO:0000313" key="7">
    <source>
        <dbReference type="Proteomes" id="UP000327044"/>
    </source>
</evidence>
<evidence type="ECO:0000313" key="6">
    <source>
        <dbReference type="EMBL" id="KAB0804951.1"/>
    </source>
</evidence>
<dbReference type="InParanoid" id="A0A5N4B5R1"/>
<dbReference type="Pfam" id="PF00076">
    <property type="entry name" value="RRM_1"/>
    <property type="match status" value="1"/>
</dbReference>
<dbReference type="InterPro" id="IPR000504">
    <property type="entry name" value="RRM_dom"/>
</dbReference>
<comment type="caution">
    <text evidence="6">The sequence shown here is derived from an EMBL/GenBank/DDBJ whole genome shotgun (WGS) entry which is preliminary data.</text>
</comment>
<evidence type="ECO:0000259" key="5">
    <source>
        <dbReference type="PROSITE" id="PS50102"/>
    </source>
</evidence>
<name>A0A5N4B5R1_PHOPY</name>
<accession>A0A5N4B5R1</accession>
<keyword evidence="7" id="KW-1185">Reference proteome</keyword>
<evidence type="ECO:0000256" key="4">
    <source>
        <dbReference type="PROSITE-ProRule" id="PRU00176"/>
    </source>
</evidence>
<dbReference type="InterPro" id="IPR035979">
    <property type="entry name" value="RBD_domain_sf"/>
</dbReference>
<dbReference type="Proteomes" id="UP000327044">
    <property type="component" value="Unassembled WGS sequence"/>
</dbReference>
<sequence length="217" mass="24916">MKMSIIKDEISTNALGECSNDRRLWIGNLDPRITELTQCFSLYWYQLLKLMQKHGAIEKFDLLFHRAGPTAGQPRGYAFVTFSNKDDATLAKEQLHNKQVGTKNIIVTWAHSITTEEPEKAKTSINIPALAMAKLEKKVNRESQIEAIEAKLKLMENRNVDELEINKTVAAEPPIISLYQNKKADSSINNCNGTKHRYNLKRNDRRRAPYHKHSLRK</sequence>
<dbReference type="SUPFAM" id="SSF54928">
    <property type="entry name" value="RNA-binding domain, RBD"/>
    <property type="match status" value="1"/>
</dbReference>
<dbReference type="EMBL" id="VVIM01000001">
    <property type="protein sequence ID" value="KAB0804951.1"/>
    <property type="molecule type" value="Genomic_DNA"/>
</dbReference>
<reference evidence="6 7" key="1">
    <citation type="journal article" date="2018" name="Elife">
        <title>Firefly genomes illuminate parallel origins of bioluminescence in beetles.</title>
        <authorList>
            <person name="Fallon T.R."/>
            <person name="Lower S.E."/>
            <person name="Chang C.H."/>
            <person name="Bessho-Uehara M."/>
            <person name="Martin G.J."/>
            <person name="Bewick A.J."/>
            <person name="Behringer M."/>
            <person name="Debat H.J."/>
            <person name="Wong I."/>
            <person name="Day J.C."/>
            <person name="Suvorov A."/>
            <person name="Silva C.J."/>
            <person name="Stanger-Hall K.F."/>
            <person name="Hall D.W."/>
            <person name="Schmitz R.J."/>
            <person name="Nelson D.R."/>
            <person name="Lewis S.M."/>
            <person name="Shigenobu S."/>
            <person name="Bybee S.M."/>
            <person name="Larracuente A.M."/>
            <person name="Oba Y."/>
            <person name="Weng J.K."/>
        </authorList>
    </citation>
    <scope>NUCLEOTIDE SEQUENCE [LARGE SCALE GENOMIC DNA]</scope>
    <source>
        <strain evidence="6">1611_PpyrPB1</strain>
        <tissue evidence="6">Whole body</tissue>
    </source>
</reference>
<evidence type="ECO:0000256" key="3">
    <source>
        <dbReference type="ARBA" id="ARBA00030780"/>
    </source>
</evidence>
<dbReference type="PROSITE" id="PS50102">
    <property type="entry name" value="RRM"/>
    <property type="match status" value="1"/>
</dbReference>
<dbReference type="AlphaFoldDB" id="A0A5N4B5R1"/>
<evidence type="ECO:0000256" key="1">
    <source>
        <dbReference type="ARBA" id="ARBA00021141"/>
    </source>
</evidence>
<proteinExistence type="predicted"/>
<protein>
    <recommendedName>
        <fullName evidence="1">Probable RNA-binding protein 18</fullName>
    </recommendedName>
    <alternativeName>
        <fullName evidence="3">RNA-binding motif protein 18</fullName>
    </alternativeName>
</protein>
<dbReference type="FunCoup" id="A0A5N4B5R1">
    <property type="interactions" value="1633"/>
</dbReference>
<feature type="domain" description="RRM" evidence="5">
    <location>
        <begin position="22"/>
        <end position="112"/>
    </location>
</feature>
<dbReference type="CDD" id="cd12355">
    <property type="entry name" value="RRM_RBM18"/>
    <property type="match status" value="1"/>
</dbReference>
<evidence type="ECO:0000256" key="2">
    <source>
        <dbReference type="ARBA" id="ARBA00022884"/>
    </source>
</evidence>
<keyword evidence="2 4" id="KW-0694">RNA-binding</keyword>
<dbReference type="PANTHER" id="PTHR21245">
    <property type="entry name" value="HETEROGENEOUS NUCLEAR RIBONUCLEOPROTEIN"/>
    <property type="match status" value="1"/>
</dbReference>